<evidence type="ECO:0000256" key="1">
    <source>
        <dbReference type="SAM" id="Phobius"/>
    </source>
</evidence>
<sequence>MWRWITIGIISVGALLTAVLIISARKPAARLGENGTFISDCCGTITLANGKMLLNEQRSIGYKVMRDANGPYILPRVYIGAVPDFGFDVDGTRSILKLRLDRLPAPTRIVLHEGLTPYAFKRQDPAVTPQ</sequence>
<evidence type="ECO:0000313" key="2">
    <source>
        <dbReference type="EMBL" id="MBM6577672.1"/>
    </source>
</evidence>
<accession>A0ABS2D9R3</accession>
<keyword evidence="1" id="KW-1133">Transmembrane helix</keyword>
<dbReference type="Proteomes" id="UP000763641">
    <property type="component" value="Unassembled WGS sequence"/>
</dbReference>
<dbReference type="EMBL" id="JAFEMC010000004">
    <property type="protein sequence ID" value="MBM6577672.1"/>
    <property type="molecule type" value="Genomic_DNA"/>
</dbReference>
<proteinExistence type="predicted"/>
<keyword evidence="1" id="KW-0812">Transmembrane</keyword>
<dbReference type="RefSeq" id="WP_204199775.1">
    <property type="nucleotide sequence ID" value="NZ_JAFEMC010000004.1"/>
</dbReference>
<keyword evidence="1" id="KW-0472">Membrane</keyword>
<gene>
    <name evidence="2" type="ORF">ILT43_14920</name>
</gene>
<comment type="caution">
    <text evidence="2">The sequence shown here is derived from an EMBL/GenBank/DDBJ whole genome shotgun (WGS) entry which is preliminary data.</text>
</comment>
<protein>
    <submittedName>
        <fullName evidence="2">Uncharacterized protein</fullName>
    </submittedName>
</protein>
<keyword evidence="3" id="KW-1185">Reference proteome</keyword>
<evidence type="ECO:0000313" key="3">
    <source>
        <dbReference type="Proteomes" id="UP000763641"/>
    </source>
</evidence>
<name>A0ABS2D9R3_9SPHN</name>
<feature type="transmembrane region" description="Helical" evidence="1">
    <location>
        <begin position="6"/>
        <end position="24"/>
    </location>
</feature>
<reference evidence="2 3" key="1">
    <citation type="submission" date="2020-12" db="EMBL/GenBank/DDBJ databases">
        <title>Sphingomonas sp.</title>
        <authorList>
            <person name="Kim M.K."/>
        </authorList>
    </citation>
    <scope>NUCLEOTIDE SEQUENCE [LARGE SCALE GENOMIC DNA]</scope>
    <source>
        <strain evidence="2 3">BT552</strain>
    </source>
</reference>
<organism evidence="2 3">
    <name type="scientific">Sphingomonas longa</name>
    <dbReference type="NCBI Taxonomy" id="2778730"/>
    <lineage>
        <taxon>Bacteria</taxon>
        <taxon>Pseudomonadati</taxon>
        <taxon>Pseudomonadota</taxon>
        <taxon>Alphaproteobacteria</taxon>
        <taxon>Sphingomonadales</taxon>
        <taxon>Sphingomonadaceae</taxon>
        <taxon>Sphingomonas</taxon>
    </lineage>
</organism>